<protein>
    <submittedName>
        <fullName evidence="2">Uncharacterized protein</fullName>
    </submittedName>
</protein>
<accession>A0A7R8UIR2</accession>
<keyword evidence="1" id="KW-0812">Transmembrane</keyword>
<name>A0A7R8UIR2_HERIL</name>
<gene>
    <name evidence="2" type="ORF">HERILL_LOCUS4664</name>
</gene>
<proteinExistence type="predicted"/>
<dbReference type="InterPro" id="IPR009882">
    <property type="entry name" value="Gypsy"/>
</dbReference>
<reference evidence="2 3" key="1">
    <citation type="submission" date="2020-11" db="EMBL/GenBank/DDBJ databases">
        <authorList>
            <person name="Wallbank WR R."/>
            <person name="Pardo Diaz C."/>
            <person name="Kozak K."/>
            <person name="Martin S."/>
            <person name="Jiggins C."/>
            <person name="Moest M."/>
            <person name="Warren A I."/>
            <person name="Generalovic N T."/>
            <person name="Byers J.R.P. K."/>
            <person name="Montejo-Kovacevich G."/>
            <person name="Yen C E."/>
        </authorList>
    </citation>
    <scope>NUCLEOTIDE SEQUENCE [LARGE SCALE GENOMIC DNA]</scope>
</reference>
<dbReference type="Proteomes" id="UP000594454">
    <property type="component" value="Chromosome 2"/>
</dbReference>
<keyword evidence="3" id="KW-1185">Reference proteome</keyword>
<sequence>MILVIDFKGTLNIDQTNRELNGTFVIKFSNVTITINNRSFSSQEVTSIEALPAILQPTPREQQYREILSLEMMKELSIQNTDEIRLLEAENKRDKWTNYGLMATIFFIFIIISLKIYSKTAIRDKAHLKIEIEPKEQQPQIKLPSPDMINISVPSILQYLQNQPPIVQHPYNNHF</sequence>
<dbReference type="InParanoid" id="A0A7R8UIR2"/>
<dbReference type="EMBL" id="LR899010">
    <property type="protein sequence ID" value="CAD7081566.1"/>
    <property type="molecule type" value="Genomic_DNA"/>
</dbReference>
<dbReference type="OrthoDB" id="8067585at2759"/>
<feature type="transmembrane region" description="Helical" evidence="1">
    <location>
        <begin position="96"/>
        <end position="117"/>
    </location>
</feature>
<keyword evidence="1" id="KW-1133">Transmembrane helix</keyword>
<keyword evidence="1" id="KW-0472">Membrane</keyword>
<evidence type="ECO:0000256" key="1">
    <source>
        <dbReference type="SAM" id="Phobius"/>
    </source>
</evidence>
<dbReference type="AlphaFoldDB" id="A0A7R8UIR2"/>
<dbReference type="Pfam" id="PF07253">
    <property type="entry name" value="Gypsy"/>
    <property type="match status" value="1"/>
</dbReference>
<evidence type="ECO:0000313" key="2">
    <source>
        <dbReference type="EMBL" id="CAD7081566.1"/>
    </source>
</evidence>
<evidence type="ECO:0000313" key="3">
    <source>
        <dbReference type="Proteomes" id="UP000594454"/>
    </source>
</evidence>
<organism evidence="2 3">
    <name type="scientific">Hermetia illucens</name>
    <name type="common">Black soldier fly</name>
    <dbReference type="NCBI Taxonomy" id="343691"/>
    <lineage>
        <taxon>Eukaryota</taxon>
        <taxon>Metazoa</taxon>
        <taxon>Ecdysozoa</taxon>
        <taxon>Arthropoda</taxon>
        <taxon>Hexapoda</taxon>
        <taxon>Insecta</taxon>
        <taxon>Pterygota</taxon>
        <taxon>Neoptera</taxon>
        <taxon>Endopterygota</taxon>
        <taxon>Diptera</taxon>
        <taxon>Brachycera</taxon>
        <taxon>Stratiomyomorpha</taxon>
        <taxon>Stratiomyidae</taxon>
        <taxon>Hermetiinae</taxon>
        <taxon>Hermetia</taxon>
    </lineage>
</organism>